<dbReference type="Gene3D" id="3.40.50.880">
    <property type="match status" value="1"/>
</dbReference>
<organism evidence="5">
    <name type="scientific">Candidatus Kentrum sp. DK</name>
    <dbReference type="NCBI Taxonomy" id="2126562"/>
    <lineage>
        <taxon>Bacteria</taxon>
        <taxon>Pseudomonadati</taxon>
        <taxon>Pseudomonadota</taxon>
        <taxon>Gammaproteobacteria</taxon>
        <taxon>Candidatus Kentrum</taxon>
    </lineage>
</organism>
<dbReference type="InterPro" id="IPR029062">
    <property type="entry name" value="Class_I_gatase-like"/>
</dbReference>
<dbReference type="CDD" id="cd01749">
    <property type="entry name" value="GATase1_PB"/>
    <property type="match status" value="1"/>
</dbReference>
<evidence type="ECO:0000256" key="2">
    <source>
        <dbReference type="HAMAP-Rule" id="MF_01615"/>
    </source>
</evidence>
<evidence type="ECO:0000256" key="1">
    <source>
        <dbReference type="ARBA" id="ARBA00022962"/>
    </source>
</evidence>
<dbReference type="EC" id="3.5.1.2" evidence="2"/>
<accession>A0A450THY3</accession>
<dbReference type="HAMAP" id="MF_01615">
    <property type="entry name" value="PdxT"/>
    <property type="match status" value="1"/>
</dbReference>
<comment type="catalytic activity">
    <reaction evidence="2">
        <text>aldehydo-D-ribose 5-phosphate + D-glyceraldehyde 3-phosphate + L-glutamine = pyridoxal 5'-phosphate + L-glutamate + phosphate + 3 H2O + H(+)</text>
        <dbReference type="Rhea" id="RHEA:31507"/>
        <dbReference type="ChEBI" id="CHEBI:15377"/>
        <dbReference type="ChEBI" id="CHEBI:15378"/>
        <dbReference type="ChEBI" id="CHEBI:29985"/>
        <dbReference type="ChEBI" id="CHEBI:43474"/>
        <dbReference type="ChEBI" id="CHEBI:58273"/>
        <dbReference type="ChEBI" id="CHEBI:58359"/>
        <dbReference type="ChEBI" id="CHEBI:59776"/>
        <dbReference type="ChEBI" id="CHEBI:597326"/>
        <dbReference type="EC" id="4.3.3.6"/>
    </reaction>
</comment>
<dbReference type="GO" id="GO:1903600">
    <property type="term" value="C:glutaminase complex"/>
    <property type="evidence" value="ECO:0007669"/>
    <property type="project" value="TreeGrafter"/>
</dbReference>
<comment type="subunit">
    <text evidence="2">In the presence of PdxS, forms a dodecamer of heterodimers. Only shows activity in the heterodimer.</text>
</comment>
<evidence type="ECO:0000256" key="3">
    <source>
        <dbReference type="PIRSR" id="PIRSR005639-1"/>
    </source>
</evidence>
<evidence type="ECO:0000256" key="4">
    <source>
        <dbReference type="PIRSR" id="PIRSR005639-2"/>
    </source>
</evidence>
<comment type="pathway">
    <text evidence="2">Cofactor biosynthesis; pyridoxal 5'-phosphate biosynthesis.</text>
</comment>
<gene>
    <name evidence="2" type="primary">pdxT</name>
    <name evidence="5" type="ORF">BECKDK2373B_GA0170837_11792</name>
</gene>
<feature type="binding site" evidence="2 4">
    <location>
        <begin position="47"/>
        <end position="49"/>
    </location>
    <ligand>
        <name>L-glutamine</name>
        <dbReference type="ChEBI" id="CHEBI:58359"/>
    </ligand>
</feature>
<dbReference type="PANTHER" id="PTHR31559">
    <property type="entry name" value="PYRIDOXAL 5'-PHOSPHATE SYNTHASE SUBUNIT SNO"/>
    <property type="match status" value="1"/>
</dbReference>
<feature type="binding site" evidence="2 4">
    <location>
        <begin position="134"/>
        <end position="135"/>
    </location>
    <ligand>
        <name>L-glutamine</name>
        <dbReference type="ChEBI" id="CHEBI:58359"/>
    </ligand>
</feature>
<dbReference type="PIRSF" id="PIRSF005639">
    <property type="entry name" value="Glut_amidoT_SNO"/>
    <property type="match status" value="1"/>
</dbReference>
<evidence type="ECO:0000313" key="5">
    <source>
        <dbReference type="EMBL" id="VFJ66864.1"/>
    </source>
</evidence>
<comment type="similarity">
    <text evidence="2">Belongs to the glutaminase PdxT/SNO family.</text>
</comment>
<dbReference type="PROSITE" id="PS51130">
    <property type="entry name" value="PDXT_SNO_2"/>
    <property type="match status" value="1"/>
</dbReference>
<name>A0A450THY3_9GAMM</name>
<dbReference type="AlphaFoldDB" id="A0A450THY3"/>
<proteinExistence type="inferred from homology"/>
<dbReference type="PANTHER" id="PTHR31559:SF0">
    <property type="entry name" value="PYRIDOXAL 5'-PHOSPHATE SYNTHASE SUBUNIT SNO1-RELATED"/>
    <property type="match status" value="1"/>
</dbReference>
<protein>
    <recommendedName>
        <fullName evidence="2">Pyridoxal 5'-phosphate synthase subunit PdxT</fullName>
        <ecNumber evidence="2">4.3.3.6</ecNumber>
    </recommendedName>
    <alternativeName>
        <fullName evidence="2">Pdx2</fullName>
    </alternativeName>
    <alternativeName>
        <fullName evidence="2">Pyridoxal 5'-phosphate synthase glutaminase subunit</fullName>
        <ecNumber evidence="2">3.5.1.2</ecNumber>
    </alternativeName>
</protein>
<feature type="active site" description="Nucleophile" evidence="2 3">
    <location>
        <position position="79"/>
    </location>
</feature>
<dbReference type="EC" id="4.3.3.6" evidence="2"/>
<keyword evidence="2" id="KW-0663">Pyridoxal phosphate</keyword>
<dbReference type="GO" id="GO:0005829">
    <property type="term" value="C:cytosol"/>
    <property type="evidence" value="ECO:0007669"/>
    <property type="project" value="TreeGrafter"/>
</dbReference>
<reference evidence="5" key="1">
    <citation type="submission" date="2019-02" db="EMBL/GenBank/DDBJ databases">
        <authorList>
            <person name="Gruber-Vodicka R. H."/>
            <person name="Seah K. B. B."/>
        </authorList>
    </citation>
    <scope>NUCLEOTIDE SEQUENCE</scope>
    <source>
        <strain evidence="5">BECK_DK47</strain>
    </source>
</reference>
<dbReference type="InterPro" id="IPR002161">
    <property type="entry name" value="PdxT/SNO"/>
</dbReference>
<sequence>MRRIGIIDLQGGVAEHLEHLQRLGVPVARIKRAEDMEGLAGLILPGGESSCLSRLFRLYGLDLAIRERFAAGLPLWGTCAGAILMASHVDDQPGHLALMDIHVRRNAFGSQMDSFTTGARIPAVGDGSLPLIFIRAPKITALGEGVRPLLMLDDPAAAPEDGGKSATARKQYCAAAEDAQSLATVFHPELAPDLSFHRYFCHKCGLETRPVPESDWQRDSWTHLTPIP</sequence>
<dbReference type="NCBIfam" id="TIGR03800">
    <property type="entry name" value="PLP_synth_Pdx2"/>
    <property type="match status" value="1"/>
</dbReference>
<comment type="catalytic activity">
    <reaction evidence="2">
        <text>L-glutamine + H2O = L-glutamate + NH4(+)</text>
        <dbReference type="Rhea" id="RHEA:15889"/>
        <dbReference type="ChEBI" id="CHEBI:15377"/>
        <dbReference type="ChEBI" id="CHEBI:28938"/>
        <dbReference type="ChEBI" id="CHEBI:29985"/>
        <dbReference type="ChEBI" id="CHEBI:58359"/>
        <dbReference type="EC" id="3.5.1.2"/>
    </reaction>
</comment>
<keyword evidence="2" id="KW-0378">Hydrolase</keyword>
<dbReference type="SUPFAM" id="SSF52317">
    <property type="entry name" value="Class I glutamine amidotransferase-like"/>
    <property type="match status" value="1"/>
</dbReference>
<feature type="active site" description="Charge relay system" evidence="2 3">
    <location>
        <position position="189"/>
    </location>
</feature>
<dbReference type="EMBL" id="CAADEX010000179">
    <property type="protein sequence ID" value="VFJ66864.1"/>
    <property type="molecule type" value="Genomic_DNA"/>
</dbReference>
<dbReference type="GO" id="GO:0006543">
    <property type="term" value="P:L-glutamine catabolic process"/>
    <property type="evidence" value="ECO:0007669"/>
    <property type="project" value="UniProtKB-UniRule"/>
</dbReference>
<feature type="binding site" evidence="2 4">
    <location>
        <position position="105"/>
    </location>
    <ligand>
        <name>L-glutamine</name>
        <dbReference type="ChEBI" id="CHEBI:58359"/>
    </ligand>
</feature>
<dbReference type="PROSITE" id="PS51273">
    <property type="entry name" value="GATASE_TYPE_1"/>
    <property type="match status" value="1"/>
</dbReference>
<dbReference type="UniPathway" id="UPA00245"/>
<comment type="function">
    <text evidence="2">Catalyzes the hydrolysis of glutamine to glutamate and ammonia as part of the biosynthesis of pyridoxal 5'-phosphate. The resulting ammonia molecule is channeled to the active site of PdxS.</text>
</comment>
<dbReference type="GO" id="GO:0036381">
    <property type="term" value="F:pyridoxal 5'-phosphate synthase (glutamine hydrolysing) activity"/>
    <property type="evidence" value="ECO:0007669"/>
    <property type="project" value="UniProtKB-UniRule"/>
</dbReference>
<keyword evidence="1 2" id="KW-0315">Glutamine amidotransferase</keyword>
<dbReference type="Pfam" id="PF01174">
    <property type="entry name" value="SNO"/>
    <property type="match status" value="1"/>
</dbReference>
<dbReference type="GO" id="GO:0008614">
    <property type="term" value="P:pyridoxine metabolic process"/>
    <property type="evidence" value="ECO:0007669"/>
    <property type="project" value="TreeGrafter"/>
</dbReference>
<keyword evidence="2" id="KW-0456">Lyase</keyword>
<dbReference type="GO" id="GO:0042823">
    <property type="term" value="P:pyridoxal phosphate biosynthetic process"/>
    <property type="evidence" value="ECO:0007669"/>
    <property type="project" value="UniProtKB-UniRule"/>
</dbReference>
<dbReference type="GO" id="GO:0004359">
    <property type="term" value="F:glutaminase activity"/>
    <property type="evidence" value="ECO:0007669"/>
    <property type="project" value="UniProtKB-UniRule"/>
</dbReference>
<feature type="active site" description="Charge relay system" evidence="2 3">
    <location>
        <position position="187"/>
    </location>
</feature>